<feature type="domain" description="Rieske" evidence="7">
    <location>
        <begin position="4"/>
        <end position="99"/>
    </location>
</feature>
<sequence length="117" mass="13101">MREVTIGKVTEIPERTGRVVHIGNLELAVFRLSGGEIRAVENRCPHRGGPLAEGMISGGYVYCPLHEWKIRLKDGKVQDPDSGCVQTYPVIVEGDEVKIGLRENEEFRQREEETGLV</sequence>
<evidence type="ECO:0000256" key="2">
    <source>
        <dbReference type="ARBA" id="ARBA00022723"/>
    </source>
</evidence>
<name>A0A235B449_9BACL</name>
<evidence type="ECO:0000256" key="6">
    <source>
        <dbReference type="ARBA" id="ARBA00023063"/>
    </source>
</evidence>
<dbReference type="NCBIfam" id="TIGR02378">
    <property type="entry name" value="nirD_assim_sml"/>
    <property type="match status" value="1"/>
</dbReference>
<dbReference type="Gene3D" id="2.102.10.10">
    <property type="entry name" value="Rieske [2Fe-2S] iron-sulphur domain"/>
    <property type="match status" value="1"/>
</dbReference>
<evidence type="ECO:0000256" key="1">
    <source>
        <dbReference type="ARBA" id="ARBA00022714"/>
    </source>
</evidence>
<keyword evidence="4" id="KW-0408">Iron</keyword>
<accession>A0A235B449</accession>
<dbReference type="SUPFAM" id="SSF50022">
    <property type="entry name" value="ISP domain"/>
    <property type="match status" value="1"/>
</dbReference>
<dbReference type="GO" id="GO:0046872">
    <property type="term" value="F:metal ion binding"/>
    <property type="evidence" value="ECO:0007669"/>
    <property type="project" value="UniProtKB-KW"/>
</dbReference>
<evidence type="ECO:0000256" key="5">
    <source>
        <dbReference type="ARBA" id="ARBA00023014"/>
    </source>
</evidence>
<dbReference type="InterPro" id="IPR036922">
    <property type="entry name" value="Rieske_2Fe-2S_sf"/>
</dbReference>
<evidence type="ECO:0000256" key="4">
    <source>
        <dbReference type="ARBA" id="ARBA00023004"/>
    </source>
</evidence>
<dbReference type="OrthoDB" id="593800at2"/>
<dbReference type="AlphaFoldDB" id="A0A235B449"/>
<evidence type="ECO:0000256" key="3">
    <source>
        <dbReference type="ARBA" id="ARBA00023002"/>
    </source>
</evidence>
<evidence type="ECO:0000313" key="8">
    <source>
        <dbReference type="EMBL" id="OYD07078.1"/>
    </source>
</evidence>
<keyword evidence="6" id="KW-0534">Nitrate assimilation</keyword>
<dbReference type="PROSITE" id="PS51296">
    <property type="entry name" value="RIESKE"/>
    <property type="match status" value="1"/>
</dbReference>
<dbReference type="GO" id="GO:0016705">
    <property type="term" value="F:oxidoreductase activity, acting on paired donors, with incorporation or reduction of molecular oxygen"/>
    <property type="evidence" value="ECO:0007669"/>
    <property type="project" value="UniProtKB-ARBA"/>
</dbReference>
<keyword evidence="9" id="KW-1185">Reference proteome</keyword>
<dbReference type="GO" id="GO:0008942">
    <property type="term" value="F:nitrite reductase [NAD(P)H] activity"/>
    <property type="evidence" value="ECO:0007669"/>
    <property type="project" value="InterPro"/>
</dbReference>
<dbReference type="CDD" id="cd03530">
    <property type="entry name" value="Rieske_NirD_small_Bacillus"/>
    <property type="match status" value="1"/>
</dbReference>
<evidence type="ECO:0000259" key="7">
    <source>
        <dbReference type="PROSITE" id="PS51296"/>
    </source>
</evidence>
<dbReference type="InterPro" id="IPR017941">
    <property type="entry name" value="Rieske_2Fe-2S"/>
</dbReference>
<organism evidence="8 9">
    <name type="scientific">Paludifilum halophilum</name>
    <dbReference type="NCBI Taxonomy" id="1642702"/>
    <lineage>
        <taxon>Bacteria</taxon>
        <taxon>Bacillati</taxon>
        <taxon>Bacillota</taxon>
        <taxon>Bacilli</taxon>
        <taxon>Bacillales</taxon>
        <taxon>Thermoactinomycetaceae</taxon>
        <taxon>Paludifilum</taxon>
    </lineage>
</organism>
<dbReference type="EMBL" id="NOWF01000007">
    <property type="protein sequence ID" value="OYD07078.1"/>
    <property type="molecule type" value="Genomic_DNA"/>
</dbReference>
<dbReference type="PANTHER" id="PTHR21496:SF23">
    <property type="entry name" value="3-PHENYLPROPIONATE_CINNAMIC ACID DIOXYGENASE FERREDOXIN SUBUNIT"/>
    <property type="match status" value="1"/>
</dbReference>
<dbReference type="GO" id="GO:0004497">
    <property type="term" value="F:monooxygenase activity"/>
    <property type="evidence" value="ECO:0007669"/>
    <property type="project" value="UniProtKB-ARBA"/>
</dbReference>
<dbReference type="Pfam" id="PF00355">
    <property type="entry name" value="Rieske"/>
    <property type="match status" value="1"/>
</dbReference>
<dbReference type="RefSeq" id="WP_094264821.1">
    <property type="nucleotide sequence ID" value="NZ_NOWF01000007.1"/>
</dbReference>
<dbReference type="InterPro" id="IPR012748">
    <property type="entry name" value="Rieske-like_NirD"/>
</dbReference>
<reference evidence="8 9" key="1">
    <citation type="submission" date="2017-07" db="EMBL/GenBank/DDBJ databases">
        <title>The genome sequence of Paludifilum halophilum highlights mechanisms for microbial adaptation to high salt environemnts.</title>
        <authorList>
            <person name="Belbahri L."/>
        </authorList>
    </citation>
    <scope>NUCLEOTIDE SEQUENCE [LARGE SCALE GENOMIC DNA]</scope>
    <source>
        <strain evidence="8 9">DSM 102817</strain>
    </source>
</reference>
<keyword evidence="1" id="KW-0001">2Fe-2S</keyword>
<proteinExistence type="predicted"/>
<evidence type="ECO:0000313" key="9">
    <source>
        <dbReference type="Proteomes" id="UP000215459"/>
    </source>
</evidence>
<dbReference type="Proteomes" id="UP000215459">
    <property type="component" value="Unassembled WGS sequence"/>
</dbReference>
<protein>
    <submittedName>
        <fullName evidence="8">Nitrite reductase (NAD(P)H) small subunit</fullName>
    </submittedName>
</protein>
<keyword evidence="2" id="KW-0479">Metal-binding</keyword>
<dbReference type="GO" id="GO:0042128">
    <property type="term" value="P:nitrate assimilation"/>
    <property type="evidence" value="ECO:0007669"/>
    <property type="project" value="UniProtKB-KW"/>
</dbReference>
<comment type="caution">
    <text evidence="8">The sequence shown here is derived from an EMBL/GenBank/DDBJ whole genome shotgun (WGS) entry which is preliminary data.</text>
</comment>
<dbReference type="GO" id="GO:0051537">
    <property type="term" value="F:2 iron, 2 sulfur cluster binding"/>
    <property type="evidence" value="ECO:0007669"/>
    <property type="project" value="UniProtKB-KW"/>
</dbReference>
<dbReference type="PANTHER" id="PTHR21496">
    <property type="entry name" value="FERREDOXIN-RELATED"/>
    <property type="match status" value="1"/>
</dbReference>
<keyword evidence="5" id="KW-0411">Iron-sulfur</keyword>
<keyword evidence="3" id="KW-0560">Oxidoreductase</keyword>
<gene>
    <name evidence="8" type="primary">nirD</name>
    <name evidence="8" type="ORF">CHM34_11775</name>
</gene>